<evidence type="ECO:0000313" key="8">
    <source>
        <dbReference type="Proteomes" id="UP000799437"/>
    </source>
</evidence>
<evidence type="ECO:0000256" key="3">
    <source>
        <dbReference type="ARBA" id="ARBA00007321"/>
    </source>
</evidence>
<sequence length="306" mass="33355">MSIEALRSEITSLESQLKALESLLPHAHSTLLSLPSIAAALKRSTSTSPSIARARAHLTRQLAHNTHMNYRLTSGITAFRVQDPDPYAVDSGRVLGLRIELPQGATFGTPYFVFLVAVRVAGQGEEEGEQQSRRRLLKVHKHTVPPAVPIDALARRWLALPGKTGKMVRKQDLHAFGRALRHAVVSFHARLAAVEKLRVDAGLEGKGEGRDAEDGEKRRKGKGGIVAITADEAAHTVDITFKSGLVGRLRMNRAGAIEHVVVKRALDANADDETAQRKRRELKRRITGGDGRIEGVVDRILGNSEG</sequence>
<proteinExistence type="inferred from homology"/>
<dbReference type="GO" id="GO:0031511">
    <property type="term" value="C:Mis6-Sim4 complex"/>
    <property type="evidence" value="ECO:0007669"/>
    <property type="project" value="TreeGrafter"/>
</dbReference>
<evidence type="ECO:0000256" key="5">
    <source>
        <dbReference type="ARBA" id="ARBA00023242"/>
    </source>
</evidence>
<evidence type="ECO:0008006" key="9">
    <source>
        <dbReference type="Google" id="ProtNLM"/>
    </source>
</evidence>
<evidence type="ECO:0000313" key="7">
    <source>
        <dbReference type="EMBL" id="KAF2757528.1"/>
    </source>
</evidence>
<evidence type="ECO:0000256" key="2">
    <source>
        <dbReference type="ARBA" id="ARBA00004584"/>
    </source>
</evidence>
<dbReference type="PANTHER" id="PTHR14582">
    <property type="entry name" value="INNER KINETOCHORE SUBUNIT MAL2"/>
    <property type="match status" value="1"/>
</dbReference>
<evidence type="ECO:0000256" key="4">
    <source>
        <dbReference type="ARBA" id="ARBA00022454"/>
    </source>
</evidence>
<comment type="similarity">
    <text evidence="3">Belongs to the CENP-O/MCM21 family.</text>
</comment>
<dbReference type="GeneID" id="54482390"/>
<accession>A0A6A6W3K9</accession>
<keyword evidence="8" id="KW-1185">Reference proteome</keyword>
<evidence type="ECO:0000256" key="6">
    <source>
        <dbReference type="ARBA" id="ARBA00023328"/>
    </source>
</evidence>
<organism evidence="7 8">
    <name type="scientific">Pseudovirgaria hyperparasitica</name>
    <dbReference type="NCBI Taxonomy" id="470096"/>
    <lineage>
        <taxon>Eukaryota</taxon>
        <taxon>Fungi</taxon>
        <taxon>Dikarya</taxon>
        <taxon>Ascomycota</taxon>
        <taxon>Pezizomycotina</taxon>
        <taxon>Dothideomycetes</taxon>
        <taxon>Dothideomycetes incertae sedis</taxon>
        <taxon>Acrospermales</taxon>
        <taxon>Acrospermaceae</taxon>
        <taxon>Pseudovirgaria</taxon>
    </lineage>
</organism>
<dbReference type="Pfam" id="PF09496">
    <property type="entry name" value="CENP-O"/>
    <property type="match status" value="1"/>
</dbReference>
<evidence type="ECO:0000256" key="1">
    <source>
        <dbReference type="ARBA" id="ARBA00004123"/>
    </source>
</evidence>
<keyword evidence="5" id="KW-0539">Nucleus</keyword>
<keyword evidence="4" id="KW-0158">Chromosome</keyword>
<dbReference type="PANTHER" id="PTHR14582:SF1">
    <property type="entry name" value="CENTROMERE PROTEIN O"/>
    <property type="match status" value="1"/>
</dbReference>
<dbReference type="GO" id="GO:0005634">
    <property type="term" value="C:nucleus"/>
    <property type="evidence" value="ECO:0007669"/>
    <property type="project" value="UniProtKB-SubCell"/>
</dbReference>
<dbReference type="RefSeq" id="XP_033599979.1">
    <property type="nucleotide sequence ID" value="XM_033741336.1"/>
</dbReference>
<dbReference type="EMBL" id="ML996573">
    <property type="protein sequence ID" value="KAF2757528.1"/>
    <property type="molecule type" value="Genomic_DNA"/>
</dbReference>
<dbReference type="InterPro" id="IPR018464">
    <property type="entry name" value="CENP-O"/>
</dbReference>
<dbReference type="AlphaFoldDB" id="A0A6A6W3K9"/>
<comment type="subcellular location">
    <subcellularLocation>
        <location evidence="2">Chromosome</location>
        <location evidence="2">Centromere</location>
    </subcellularLocation>
    <subcellularLocation>
        <location evidence="1">Nucleus</location>
    </subcellularLocation>
</comment>
<gene>
    <name evidence="7" type="ORF">EJ05DRAFT_392693</name>
</gene>
<name>A0A6A6W3K9_9PEZI</name>
<protein>
    <recommendedName>
        <fullName evidence="9">Cenp-O kinetochore centromere component</fullName>
    </recommendedName>
</protein>
<keyword evidence="6" id="KW-0137">Centromere</keyword>
<dbReference type="Proteomes" id="UP000799437">
    <property type="component" value="Unassembled WGS sequence"/>
</dbReference>
<dbReference type="OrthoDB" id="10050372at2759"/>
<reference evidence="7" key="1">
    <citation type="journal article" date="2020" name="Stud. Mycol.">
        <title>101 Dothideomycetes genomes: a test case for predicting lifestyles and emergence of pathogens.</title>
        <authorList>
            <person name="Haridas S."/>
            <person name="Albert R."/>
            <person name="Binder M."/>
            <person name="Bloem J."/>
            <person name="Labutti K."/>
            <person name="Salamov A."/>
            <person name="Andreopoulos B."/>
            <person name="Baker S."/>
            <person name="Barry K."/>
            <person name="Bills G."/>
            <person name="Bluhm B."/>
            <person name="Cannon C."/>
            <person name="Castanera R."/>
            <person name="Culley D."/>
            <person name="Daum C."/>
            <person name="Ezra D."/>
            <person name="Gonzalez J."/>
            <person name="Henrissat B."/>
            <person name="Kuo A."/>
            <person name="Liang C."/>
            <person name="Lipzen A."/>
            <person name="Lutzoni F."/>
            <person name="Magnuson J."/>
            <person name="Mondo S."/>
            <person name="Nolan M."/>
            <person name="Ohm R."/>
            <person name="Pangilinan J."/>
            <person name="Park H.-J."/>
            <person name="Ramirez L."/>
            <person name="Alfaro M."/>
            <person name="Sun H."/>
            <person name="Tritt A."/>
            <person name="Yoshinaga Y."/>
            <person name="Zwiers L.-H."/>
            <person name="Turgeon B."/>
            <person name="Goodwin S."/>
            <person name="Spatafora J."/>
            <person name="Crous P."/>
            <person name="Grigoriev I."/>
        </authorList>
    </citation>
    <scope>NUCLEOTIDE SEQUENCE</scope>
    <source>
        <strain evidence="7">CBS 121739</strain>
    </source>
</reference>